<accession>A0AAV1U9K1</accession>
<name>A0AAV1U9K1_9STRA</name>
<dbReference type="Pfam" id="PF25597">
    <property type="entry name" value="SH3_retrovirus"/>
    <property type="match status" value="1"/>
</dbReference>
<protein>
    <recommendedName>
        <fullName evidence="2">Retroviral polymerase SH3-like domain-containing protein</fullName>
    </recommendedName>
</protein>
<organism evidence="3 4">
    <name type="scientific">Peronospora matthiolae</name>
    <dbReference type="NCBI Taxonomy" id="2874970"/>
    <lineage>
        <taxon>Eukaryota</taxon>
        <taxon>Sar</taxon>
        <taxon>Stramenopiles</taxon>
        <taxon>Oomycota</taxon>
        <taxon>Peronosporomycetes</taxon>
        <taxon>Peronosporales</taxon>
        <taxon>Peronosporaceae</taxon>
        <taxon>Peronospora</taxon>
    </lineage>
</organism>
<dbReference type="EMBL" id="CAKLBY020000175">
    <property type="protein sequence ID" value="CAK7931504.1"/>
    <property type="molecule type" value="Genomic_DNA"/>
</dbReference>
<feature type="compositionally biased region" description="Polar residues" evidence="1">
    <location>
        <begin position="91"/>
        <end position="104"/>
    </location>
</feature>
<reference evidence="3" key="1">
    <citation type="submission" date="2024-01" db="EMBL/GenBank/DDBJ databases">
        <authorList>
            <person name="Webb A."/>
        </authorList>
    </citation>
    <scope>NUCLEOTIDE SEQUENCE</scope>
    <source>
        <strain evidence="3">Pm1</strain>
    </source>
</reference>
<evidence type="ECO:0000259" key="2">
    <source>
        <dbReference type="Pfam" id="PF25597"/>
    </source>
</evidence>
<dbReference type="InterPro" id="IPR057670">
    <property type="entry name" value="SH3_retrovirus"/>
</dbReference>
<dbReference type="Proteomes" id="UP001162060">
    <property type="component" value="Unassembled WGS sequence"/>
</dbReference>
<comment type="caution">
    <text evidence="3">The sequence shown here is derived from an EMBL/GenBank/DDBJ whole genome shotgun (WGS) entry which is preliminary data.</text>
</comment>
<gene>
    <name evidence="3" type="ORF">PM001_LOCUS16654</name>
</gene>
<proteinExistence type="predicted"/>
<evidence type="ECO:0000313" key="4">
    <source>
        <dbReference type="Proteomes" id="UP001162060"/>
    </source>
</evidence>
<dbReference type="AlphaFoldDB" id="A0AAV1U9K1"/>
<sequence length="120" mass="13579">MEFLTKKVPKLTDIVTFGSVCTVYVDARNKSLGDRGGAAIVISKSDETKGYKVFVPKDKVILVTQHVQNIDSLSSDEHLDPHQDGIRRQEGSTMVNRLNAQGQRNNKRRTDKHRKFREPS</sequence>
<evidence type="ECO:0000313" key="3">
    <source>
        <dbReference type="EMBL" id="CAK7931504.1"/>
    </source>
</evidence>
<evidence type="ECO:0000256" key="1">
    <source>
        <dbReference type="SAM" id="MobiDB-lite"/>
    </source>
</evidence>
<feature type="compositionally biased region" description="Basic and acidic residues" evidence="1">
    <location>
        <begin position="75"/>
        <end position="90"/>
    </location>
</feature>
<feature type="compositionally biased region" description="Basic residues" evidence="1">
    <location>
        <begin position="105"/>
        <end position="120"/>
    </location>
</feature>
<feature type="domain" description="Retroviral polymerase SH3-like" evidence="2">
    <location>
        <begin position="21"/>
        <end position="75"/>
    </location>
</feature>
<feature type="region of interest" description="Disordered" evidence="1">
    <location>
        <begin position="73"/>
        <end position="120"/>
    </location>
</feature>